<dbReference type="Pfam" id="PF24787">
    <property type="entry name" value="TEX47"/>
    <property type="match status" value="1"/>
</dbReference>
<dbReference type="InterPro" id="IPR055308">
    <property type="entry name" value="TEX47-like"/>
</dbReference>
<evidence type="ECO:0000313" key="3">
    <source>
        <dbReference type="Proteomes" id="UP001652700"/>
    </source>
</evidence>
<dbReference type="Gene3D" id="3.30.70.100">
    <property type="match status" value="1"/>
</dbReference>
<dbReference type="PANTHER" id="PTHR34035">
    <property type="entry name" value="TESTIS-EXPRESSED PROTEIN 47"/>
    <property type="match status" value="1"/>
</dbReference>
<protein>
    <submittedName>
        <fullName evidence="2">Uncharacterized protein</fullName>
    </submittedName>
</protein>
<sequence length="331" mass="38521">MLKSVNITYPNRRQTAKDVKVIGLQEPVRRTMYDIVKDNFKTIQRTDFLMRIVYIGEHTFPIADNTLNDFFLETVTMANDNYQCSEKITGLFVRYAKHFIHLLEGDEIAIHLHLKYLFRSENHIQKLKNMRLLVQINHVHSRLLCDWQTYSSNPAKLLENIDAENIKEETGRQIFACVKKMYDLIEKMSTRDSVIVTARSELGSIQLDTLSLRDTSSLYLRPSLIGGSLNYVDFYRKGLPEIERLDFIIKSPFPIDLHAFKDIFGVVPQRDIYKDKVWPVPADFIPYDIFDKLYDIRLDFPKSGAGGVQESEVEEEHLTESDISTNEEKTD</sequence>
<feature type="compositionally biased region" description="Basic and acidic residues" evidence="1">
    <location>
        <begin position="316"/>
        <end position="331"/>
    </location>
</feature>
<dbReference type="PANTHER" id="PTHR34035:SF1">
    <property type="entry name" value="TESTIS-EXPRESSED PROTEIN 47"/>
    <property type="match status" value="1"/>
</dbReference>
<evidence type="ECO:0000313" key="2">
    <source>
        <dbReference type="EnsemblMetazoa" id="XP_028137328.2"/>
    </source>
</evidence>
<keyword evidence="3" id="KW-1185">Reference proteome</keyword>
<dbReference type="InterPro" id="IPR036046">
    <property type="entry name" value="Acylphosphatase-like_dom_sf"/>
</dbReference>
<dbReference type="Proteomes" id="UP001652700">
    <property type="component" value="Unplaced"/>
</dbReference>
<name>A0ABM5INH2_DIAVI</name>
<dbReference type="EnsemblMetazoa" id="XM_028281527.2">
    <property type="protein sequence ID" value="XP_028137328.2"/>
    <property type="gene ID" value="LOC114331849"/>
</dbReference>
<accession>A0ABM5INH2</accession>
<proteinExistence type="predicted"/>
<evidence type="ECO:0000256" key="1">
    <source>
        <dbReference type="SAM" id="MobiDB-lite"/>
    </source>
</evidence>
<feature type="region of interest" description="Disordered" evidence="1">
    <location>
        <begin position="304"/>
        <end position="331"/>
    </location>
</feature>
<reference evidence="2" key="1">
    <citation type="submission" date="2025-05" db="UniProtKB">
        <authorList>
            <consortium name="EnsemblMetazoa"/>
        </authorList>
    </citation>
    <scope>IDENTIFICATION</scope>
</reference>
<dbReference type="SUPFAM" id="SSF54975">
    <property type="entry name" value="Acylphosphatase/BLUF domain-like"/>
    <property type="match status" value="1"/>
</dbReference>
<dbReference type="GeneID" id="114331849"/>
<dbReference type="RefSeq" id="XP_028137328.2">
    <property type="nucleotide sequence ID" value="XM_028281527.2"/>
</dbReference>
<organism evidence="2 3">
    <name type="scientific">Diabrotica virgifera virgifera</name>
    <name type="common">western corn rootworm</name>
    <dbReference type="NCBI Taxonomy" id="50390"/>
    <lineage>
        <taxon>Eukaryota</taxon>
        <taxon>Metazoa</taxon>
        <taxon>Ecdysozoa</taxon>
        <taxon>Arthropoda</taxon>
        <taxon>Hexapoda</taxon>
        <taxon>Insecta</taxon>
        <taxon>Pterygota</taxon>
        <taxon>Neoptera</taxon>
        <taxon>Endopterygota</taxon>
        <taxon>Coleoptera</taxon>
        <taxon>Polyphaga</taxon>
        <taxon>Cucujiformia</taxon>
        <taxon>Chrysomeloidea</taxon>
        <taxon>Chrysomelidae</taxon>
        <taxon>Galerucinae</taxon>
        <taxon>Diabroticina</taxon>
        <taxon>Diabroticites</taxon>
        <taxon>Diabrotica</taxon>
    </lineage>
</organism>